<gene>
    <name evidence="3" type="ORF">EM848_11695</name>
</gene>
<comment type="caution">
    <text evidence="3">The sequence shown here is derived from an EMBL/GenBank/DDBJ whole genome shotgun (WGS) entry which is preliminary data.</text>
</comment>
<feature type="transmembrane region" description="Helical" evidence="1">
    <location>
        <begin position="28"/>
        <end position="46"/>
    </location>
</feature>
<evidence type="ECO:0000313" key="3">
    <source>
        <dbReference type="EMBL" id="KAA8820873.1"/>
    </source>
</evidence>
<dbReference type="GO" id="GO:0008800">
    <property type="term" value="F:beta-lactamase activity"/>
    <property type="evidence" value="ECO:0007669"/>
    <property type="project" value="InterPro"/>
</dbReference>
<dbReference type="Gene3D" id="3.40.710.10">
    <property type="entry name" value="DD-peptidase/beta-lactamase superfamily"/>
    <property type="match status" value="1"/>
</dbReference>
<evidence type="ECO:0000313" key="4">
    <source>
        <dbReference type="Proteomes" id="UP000345527"/>
    </source>
</evidence>
<dbReference type="GO" id="GO:0046677">
    <property type="term" value="P:response to antibiotic"/>
    <property type="evidence" value="ECO:0007669"/>
    <property type="project" value="InterPro"/>
</dbReference>
<protein>
    <submittedName>
        <fullName evidence="3">Serine hydrolase</fullName>
    </submittedName>
</protein>
<evidence type="ECO:0000256" key="1">
    <source>
        <dbReference type="SAM" id="Phobius"/>
    </source>
</evidence>
<dbReference type="OrthoDB" id="9803967at2"/>
<dbReference type="InterPro" id="IPR012338">
    <property type="entry name" value="Beta-lactam/transpept-like"/>
</dbReference>
<feature type="domain" description="Beta-lactamase class A catalytic" evidence="2">
    <location>
        <begin position="368"/>
        <end position="550"/>
    </location>
</feature>
<sequence length="569" mass="60051">MRGGRGPEHAGGARVRMLKSRTYTRRRIAVAVLGFVLLVELFQIFWPSDRFYPLATLDGHAVGGQTAAQVTDRLNVDTAARNVVLTDQSTHVVVTLAAKDAGIKVDYTARAAQAAKHSFLGRIIPFSWLFVHNTTSDDLPNAFDTATEPVKADVRNAGATAQGGALVTVPAAEGYSFNPGDVRSAAGASFAAKPEGDLAAATLNLNIVKPTVATATADQLVNTVNAGLGAGVTFTYGDGNWTVSASDLAGTIDVTVDGQDNTKLVAAVNAGRLNDVLKSKGVALGVAQKAAANGAIPQVLATEARASRAIDTTATAEAFTAMINSGKNAPVAVTEHKITNAALYTDLPTEGSIEDKLKQLFGNATYEVAVYDLKTGESKLQINADGVLTSASTYKLYIAYAMINAVETGKLTWNSPLNGTTLNTCLTRMIINSDNACPEAWLNTYGFGTVTEQAHAIGAKNTNFSRGNMRTTPNDLATVLKGYYNNTIATKASTDKLFQLMQTQEYRDGIPAGIGSDGVVQDKVGFLGSLLHDAAIVRCDKGDYAMVIMTDHASWTKIAQASLLIYDEL</sequence>
<dbReference type="SUPFAM" id="SSF56601">
    <property type="entry name" value="beta-lactamase/transpeptidase-like"/>
    <property type="match status" value="1"/>
</dbReference>
<keyword evidence="1" id="KW-1133">Transmembrane helix</keyword>
<keyword evidence="1" id="KW-0472">Membrane</keyword>
<dbReference type="EMBL" id="RZOA01000039">
    <property type="protein sequence ID" value="KAA8820873.1"/>
    <property type="molecule type" value="Genomic_DNA"/>
</dbReference>
<keyword evidence="1" id="KW-0812">Transmembrane</keyword>
<dbReference type="InterPro" id="IPR045155">
    <property type="entry name" value="Beta-lactam_cat"/>
</dbReference>
<dbReference type="InterPro" id="IPR000871">
    <property type="entry name" value="Beta-lactam_class-A"/>
</dbReference>
<dbReference type="PANTHER" id="PTHR35333:SF3">
    <property type="entry name" value="BETA-LACTAMASE-TYPE TRANSPEPTIDASE FOLD CONTAINING PROTEIN"/>
    <property type="match status" value="1"/>
</dbReference>
<reference evidence="3 4" key="1">
    <citation type="journal article" date="2019" name="Syst. Appl. Microbiol.">
        <title>Characterization of Bifidobacterium species in feaces of the Egyptian fruit bat: Description of B. vespertilionis sp. nov. and B. rousetti sp. nov.</title>
        <authorList>
            <person name="Modesto M."/>
            <person name="Satti M."/>
            <person name="Watanabe K."/>
            <person name="Puglisi E."/>
            <person name="Morelli L."/>
            <person name="Huang C.-H."/>
            <person name="Liou J.-S."/>
            <person name="Miyashita M."/>
            <person name="Tamura T."/>
            <person name="Saito S."/>
            <person name="Mori K."/>
            <person name="Huang L."/>
            <person name="Sciavilla P."/>
            <person name="Sandri C."/>
            <person name="Spiezio C."/>
            <person name="Vitali F."/>
            <person name="Cavalieri D."/>
            <person name="Perpetuini G."/>
            <person name="Tofalo R."/>
            <person name="Bonetti A."/>
            <person name="Arita M."/>
            <person name="Mattarelli P."/>
        </authorList>
    </citation>
    <scope>NUCLEOTIDE SEQUENCE [LARGE SCALE GENOMIC DNA]</scope>
    <source>
        <strain evidence="3 4">RST8</strain>
    </source>
</reference>
<dbReference type="Proteomes" id="UP000345527">
    <property type="component" value="Unassembled WGS sequence"/>
</dbReference>
<name>A0A5J5DVY7_9BIFI</name>
<dbReference type="Pfam" id="PF13354">
    <property type="entry name" value="Beta-lactamase2"/>
    <property type="match status" value="1"/>
</dbReference>
<dbReference type="PANTHER" id="PTHR35333">
    <property type="entry name" value="BETA-LACTAMASE"/>
    <property type="match status" value="1"/>
</dbReference>
<dbReference type="AlphaFoldDB" id="A0A5J5DVY7"/>
<keyword evidence="3" id="KW-0378">Hydrolase</keyword>
<proteinExistence type="predicted"/>
<accession>A0A5J5DVY7</accession>
<evidence type="ECO:0000259" key="2">
    <source>
        <dbReference type="Pfam" id="PF13354"/>
    </source>
</evidence>
<dbReference type="GO" id="GO:0030655">
    <property type="term" value="P:beta-lactam antibiotic catabolic process"/>
    <property type="evidence" value="ECO:0007669"/>
    <property type="project" value="InterPro"/>
</dbReference>
<organism evidence="3 4">
    <name type="scientific">Bifidobacterium vespertilionis</name>
    <dbReference type="NCBI Taxonomy" id="2562524"/>
    <lineage>
        <taxon>Bacteria</taxon>
        <taxon>Bacillati</taxon>
        <taxon>Actinomycetota</taxon>
        <taxon>Actinomycetes</taxon>
        <taxon>Bifidobacteriales</taxon>
        <taxon>Bifidobacteriaceae</taxon>
        <taxon>Bifidobacterium</taxon>
    </lineage>
</organism>